<name>A0AAV2FVM3_9ROSI</name>
<dbReference type="AlphaFoldDB" id="A0AAV2FVM3"/>
<evidence type="ECO:0000313" key="2">
    <source>
        <dbReference type="Proteomes" id="UP001497516"/>
    </source>
</evidence>
<accession>A0AAV2FVM3</accession>
<evidence type="ECO:0000313" key="1">
    <source>
        <dbReference type="EMBL" id="CAL1402419.1"/>
    </source>
</evidence>
<sequence>MAGQHFLPPSSAPPDALLHPDLALMPVIAPGAWAHYWPAPSAGSSPLLRFPAFGLVKSWSPAFPPSTRAHYYPGSRRWGFASRPIPRARLSRPGPSARTHYCPGFRAPPSSQRPSPLLPWFSASGLRLPFSSRSPDSLSLSVPGAGIYYCLGFRRRAFASRSVLDTQTRYRSQSSIPKLCPPNVARARYCSDFRHWAFASRLILDVHARYRSRSSTPGPTIA</sequence>
<gene>
    <name evidence="1" type="ORF">LTRI10_LOCUS42423</name>
</gene>
<reference evidence="1 2" key="1">
    <citation type="submission" date="2024-04" db="EMBL/GenBank/DDBJ databases">
        <authorList>
            <person name="Fracassetti M."/>
        </authorList>
    </citation>
    <scope>NUCLEOTIDE SEQUENCE [LARGE SCALE GENOMIC DNA]</scope>
</reference>
<organism evidence="1 2">
    <name type="scientific">Linum trigynum</name>
    <dbReference type="NCBI Taxonomy" id="586398"/>
    <lineage>
        <taxon>Eukaryota</taxon>
        <taxon>Viridiplantae</taxon>
        <taxon>Streptophyta</taxon>
        <taxon>Embryophyta</taxon>
        <taxon>Tracheophyta</taxon>
        <taxon>Spermatophyta</taxon>
        <taxon>Magnoliopsida</taxon>
        <taxon>eudicotyledons</taxon>
        <taxon>Gunneridae</taxon>
        <taxon>Pentapetalae</taxon>
        <taxon>rosids</taxon>
        <taxon>fabids</taxon>
        <taxon>Malpighiales</taxon>
        <taxon>Linaceae</taxon>
        <taxon>Linum</taxon>
    </lineage>
</organism>
<proteinExistence type="predicted"/>
<dbReference type="EMBL" id="OZ034820">
    <property type="protein sequence ID" value="CAL1402419.1"/>
    <property type="molecule type" value="Genomic_DNA"/>
</dbReference>
<keyword evidence="2" id="KW-1185">Reference proteome</keyword>
<dbReference type="Proteomes" id="UP001497516">
    <property type="component" value="Chromosome 7"/>
</dbReference>
<protein>
    <submittedName>
        <fullName evidence="1">Uncharacterized protein</fullName>
    </submittedName>
</protein>